<feature type="domain" description="AMP-dependent synthetase/ligase" evidence="1">
    <location>
        <begin position="7"/>
        <end position="351"/>
    </location>
</feature>
<accession>A0ABS6ETL2</accession>
<name>A0ABS6ETL2_9FIRM</name>
<evidence type="ECO:0000259" key="1">
    <source>
        <dbReference type="Pfam" id="PF00501"/>
    </source>
</evidence>
<sequence length="478" mass="52255">MDISAIYKHPEDVVAVTSSSGSITYGELYRRSENLAKHIIASGAKRVIVYGHKEYSMVLAYVACLRAGVPYIPVSPQQPVGRRKAIASQADAGLILCAVGRGFAGAGSALSLNIMAVSDEAPEQEVQLPDAYAEDQLAYITFTSGSTGNPKGVQATRGNLNNYIDWMDKTIPLKPEEEGTILNLAMFSIDLSLTDIYYALTHGRTLVTTNSEIQQHLTKLYPHLEKSNAAMMVLPPTLVHFMMQSNRFGREMMPNLRVVYLSGESLHPGTVRHLLKCFDGDLTVINGYGPTEATCNVCAAQITDDMCDDRLPVGIVKDACTTIRIMKDNEDVPVGEEGEIVLIGKSVTGGYTNEEEGGFCTIDGQPAFRTGDIGLITEDGRLYWSYRKNGMIKVRGVRIEPGDVENHMVRIHGVTGCGVVERYGHLVAYVTVSHEMTPGQIRAAARPHLPTHMIPGIVRIVDSLPMTENGKLDRDRLE</sequence>
<dbReference type="InterPro" id="IPR025110">
    <property type="entry name" value="AMP-bd_C"/>
</dbReference>
<dbReference type="PROSITE" id="PS00455">
    <property type="entry name" value="AMP_BINDING"/>
    <property type="match status" value="1"/>
</dbReference>
<reference evidence="3 4" key="1">
    <citation type="submission" date="2021-06" db="EMBL/GenBank/DDBJ databases">
        <authorList>
            <person name="Sun Q."/>
            <person name="Li D."/>
        </authorList>
    </citation>
    <scope>NUCLEOTIDE SEQUENCE [LARGE SCALE GENOMIC DNA]</scope>
    <source>
        <strain evidence="3 4">MSJd-7</strain>
    </source>
</reference>
<dbReference type="Pfam" id="PF13193">
    <property type="entry name" value="AMP-binding_C"/>
    <property type="match status" value="1"/>
</dbReference>
<evidence type="ECO:0000259" key="2">
    <source>
        <dbReference type="Pfam" id="PF13193"/>
    </source>
</evidence>
<dbReference type="InterPro" id="IPR020845">
    <property type="entry name" value="AMP-binding_CS"/>
</dbReference>
<comment type="caution">
    <text evidence="3">The sequence shown here is derived from an EMBL/GenBank/DDBJ whole genome shotgun (WGS) entry which is preliminary data.</text>
</comment>
<dbReference type="PANTHER" id="PTHR45527">
    <property type="entry name" value="NONRIBOSOMAL PEPTIDE SYNTHETASE"/>
    <property type="match status" value="1"/>
</dbReference>
<proteinExistence type="predicted"/>
<protein>
    <submittedName>
        <fullName evidence="3">AMP-binding protein</fullName>
    </submittedName>
</protein>
<dbReference type="InterPro" id="IPR000873">
    <property type="entry name" value="AMP-dep_synth/lig_dom"/>
</dbReference>
<evidence type="ECO:0000313" key="4">
    <source>
        <dbReference type="Proteomes" id="UP000783588"/>
    </source>
</evidence>
<dbReference type="RefSeq" id="WP_216470755.1">
    <property type="nucleotide sequence ID" value="NZ_JAHLQI010000005.1"/>
</dbReference>
<keyword evidence="4" id="KW-1185">Reference proteome</keyword>
<dbReference type="Proteomes" id="UP000783588">
    <property type="component" value="Unassembled WGS sequence"/>
</dbReference>
<dbReference type="PANTHER" id="PTHR45527:SF1">
    <property type="entry name" value="FATTY ACID SYNTHASE"/>
    <property type="match status" value="1"/>
</dbReference>
<dbReference type="EMBL" id="JAHLQI010000005">
    <property type="protein sequence ID" value="MBU5491046.1"/>
    <property type="molecule type" value="Genomic_DNA"/>
</dbReference>
<dbReference type="Pfam" id="PF00501">
    <property type="entry name" value="AMP-binding"/>
    <property type="match status" value="1"/>
</dbReference>
<gene>
    <name evidence="3" type="ORF">KQI75_10520</name>
</gene>
<organism evidence="3 4">
    <name type="scientific">Butyricicoccus intestinisimiae</name>
    <dbReference type="NCBI Taxonomy" id="2841509"/>
    <lineage>
        <taxon>Bacteria</taxon>
        <taxon>Bacillati</taxon>
        <taxon>Bacillota</taxon>
        <taxon>Clostridia</taxon>
        <taxon>Eubacteriales</taxon>
        <taxon>Butyricicoccaceae</taxon>
        <taxon>Butyricicoccus</taxon>
    </lineage>
</organism>
<evidence type="ECO:0000313" key="3">
    <source>
        <dbReference type="EMBL" id="MBU5491046.1"/>
    </source>
</evidence>
<feature type="domain" description="AMP-binding enzyme C-terminal" evidence="2">
    <location>
        <begin position="404"/>
        <end position="471"/>
    </location>
</feature>